<comment type="caution">
    <text evidence="3">The sequence shown here is derived from an EMBL/GenBank/DDBJ whole genome shotgun (WGS) entry which is preliminary data.</text>
</comment>
<gene>
    <name evidence="3" type="ORF">BLNAU_2898</name>
</gene>
<feature type="compositionally biased region" description="Polar residues" evidence="2">
    <location>
        <begin position="900"/>
        <end position="942"/>
    </location>
</feature>
<feature type="compositionally biased region" description="Polar residues" evidence="2">
    <location>
        <begin position="847"/>
        <end position="862"/>
    </location>
</feature>
<keyword evidence="1" id="KW-0175">Coiled coil</keyword>
<accession>A0ABQ9YEN2</accession>
<reference evidence="3 4" key="1">
    <citation type="journal article" date="2022" name="bioRxiv">
        <title>Genomics of Preaxostyla Flagellates Illuminates Evolutionary Transitions and the Path Towards Mitochondrial Loss.</title>
        <authorList>
            <person name="Novak L.V.F."/>
            <person name="Treitli S.C."/>
            <person name="Pyrih J."/>
            <person name="Halakuc P."/>
            <person name="Pipaliya S.V."/>
            <person name="Vacek V."/>
            <person name="Brzon O."/>
            <person name="Soukal P."/>
            <person name="Eme L."/>
            <person name="Dacks J.B."/>
            <person name="Karnkowska A."/>
            <person name="Elias M."/>
            <person name="Hampl V."/>
        </authorList>
    </citation>
    <scope>NUCLEOTIDE SEQUENCE [LARGE SCALE GENOMIC DNA]</scope>
    <source>
        <strain evidence="3">NAU3</strain>
        <tissue evidence="3">Gut</tissue>
    </source>
</reference>
<evidence type="ECO:0000313" key="3">
    <source>
        <dbReference type="EMBL" id="KAK2962238.1"/>
    </source>
</evidence>
<sequence length="952" mass="107321">MSQEDKLAASVILEAINQKNKAIISTLIQDSKMMLSKQKTKAQRDKMLYENCAGYLLREQQTSSTLRENQVKLQTTIKNQISTIKVDMQKQSETIEEKESIIIQQNEELENIRIQLAEAHETIRRTQSEIQTERTDQTNTVIQLRNQLKEKERIIEEQSVTIHKVTDDLREEREHRANVEHQVEEAQQQIHQLHETCTAQRKEVEQKKEEMRRKDTEIRQYQAEIQKEVTQMQAEKAQSENTATDSKQAQLAAELELLEAKACFVRLHAQMRKWVSFFLAFHESSEAAMSETAGAAILREEWRLAQMSKQMPGRTNRDWEQLLFDKEMEKVLACLRDARRMKEESVMADLIGQDGATLEEKMISLFENGSEIPSMQDGMDAVREFGIAEWSEQVKQAMMGEYSSALDTSTIESEISQVNSQYSQLLEKLTEADDPLQTVIPSIQNTADYSLYKSAVIINTPSDGIGFFPSVRSHQAPPVSASTLNNASLALSSMKWAAQPKSSVGNERLRKIAQQLSSLFTVFVRDAYKSRDETQQQLLRIVGLVKSLMEMKEQITTPAAFASDDIQLSVKTDAGDRAERITREEVPLLYQQWEKIKTSICDSILLFLHESVAEIEKESVVLARQINQEDKRMERLEHFHSAMDSTQRAMSGIGQTAISPSFNRKPKEEEEKQERLKRVQRESNKIANIDRLIISLQGYSQTVKTDSIAWNDEMETVYNRFVPIRTIYSSYLDPSPLMHSTSSFTLPTSYTLNSPSLQKLASSRYASTTVIRSPPKSQPTPVHASPSFRRSNTISLQSPLSPDGSGSPLAGKDSPIRFVMSPGVDRTTVFSQSSPHITPPMPRHQRQSVGLSPSLQSSTSIGLNPPGSPSHTTSTVTFIHPSSSAATLTRVDSSRVSRTGYTAGMQSPASQYLRRTNTGSGMTLSQNESLFSPNTSTFQSPFSPAAMRRGPQ</sequence>
<dbReference type="Proteomes" id="UP001281761">
    <property type="component" value="Unassembled WGS sequence"/>
</dbReference>
<organism evidence="3 4">
    <name type="scientific">Blattamonas nauphoetae</name>
    <dbReference type="NCBI Taxonomy" id="2049346"/>
    <lineage>
        <taxon>Eukaryota</taxon>
        <taxon>Metamonada</taxon>
        <taxon>Preaxostyla</taxon>
        <taxon>Oxymonadida</taxon>
        <taxon>Blattamonas</taxon>
    </lineage>
</organism>
<feature type="coiled-coil region" evidence="1">
    <location>
        <begin position="88"/>
        <end position="242"/>
    </location>
</feature>
<evidence type="ECO:0000313" key="4">
    <source>
        <dbReference type="Proteomes" id="UP001281761"/>
    </source>
</evidence>
<evidence type="ECO:0000256" key="1">
    <source>
        <dbReference type="SAM" id="Coils"/>
    </source>
</evidence>
<feature type="compositionally biased region" description="Low complexity" evidence="2">
    <location>
        <begin position="795"/>
        <end position="811"/>
    </location>
</feature>
<protein>
    <submittedName>
        <fullName evidence="3">Uncharacterized protein</fullName>
    </submittedName>
</protein>
<feature type="region of interest" description="Disordered" evidence="2">
    <location>
        <begin position="765"/>
        <end position="874"/>
    </location>
</feature>
<name>A0ABQ9YEN2_9EUKA</name>
<proteinExistence type="predicted"/>
<dbReference type="EMBL" id="JARBJD010000012">
    <property type="protein sequence ID" value="KAK2962238.1"/>
    <property type="molecule type" value="Genomic_DNA"/>
</dbReference>
<feature type="region of interest" description="Disordered" evidence="2">
    <location>
        <begin position="900"/>
        <end position="952"/>
    </location>
</feature>
<evidence type="ECO:0000256" key="2">
    <source>
        <dbReference type="SAM" id="MobiDB-lite"/>
    </source>
</evidence>
<keyword evidence="4" id="KW-1185">Reference proteome</keyword>